<dbReference type="Pfam" id="PF05239">
    <property type="entry name" value="PRC"/>
    <property type="match status" value="1"/>
</dbReference>
<reference evidence="4" key="1">
    <citation type="journal article" date="2019" name="Int. J. Syst. Evol. Microbiol.">
        <title>The Global Catalogue of Microorganisms (GCM) 10K type strain sequencing project: providing services to taxonomists for standard genome sequencing and annotation.</title>
        <authorList>
            <consortium name="The Broad Institute Genomics Platform"/>
            <consortium name="The Broad Institute Genome Sequencing Center for Infectious Disease"/>
            <person name="Wu L."/>
            <person name="Ma J."/>
        </authorList>
    </citation>
    <scope>NUCLEOTIDE SEQUENCE [LARGE SCALE GENOMIC DNA]</scope>
    <source>
        <strain evidence="4">JCM 3272</strain>
    </source>
</reference>
<feature type="region of interest" description="Disordered" evidence="1">
    <location>
        <begin position="137"/>
        <end position="176"/>
    </location>
</feature>
<proteinExistence type="predicted"/>
<comment type="caution">
    <text evidence="3">The sequence shown here is derived from an EMBL/GenBank/DDBJ whole genome shotgun (WGS) entry which is preliminary data.</text>
</comment>
<dbReference type="InterPro" id="IPR027275">
    <property type="entry name" value="PRC-brl_dom"/>
</dbReference>
<dbReference type="InterPro" id="IPR011033">
    <property type="entry name" value="PRC_barrel-like_sf"/>
</dbReference>
<evidence type="ECO:0000313" key="4">
    <source>
        <dbReference type="Proteomes" id="UP001501444"/>
    </source>
</evidence>
<dbReference type="SUPFAM" id="SSF50346">
    <property type="entry name" value="PRC-barrel domain"/>
    <property type="match status" value="1"/>
</dbReference>
<dbReference type="InterPro" id="IPR014747">
    <property type="entry name" value="Bac_photo_RC_H_C"/>
</dbReference>
<name>A0ABP5TBR8_9ACTN</name>
<feature type="domain" description="PRC-barrel" evidence="2">
    <location>
        <begin position="35"/>
        <end position="98"/>
    </location>
</feature>
<organism evidence="3 4">
    <name type="scientific">Dactylosporangium salmoneum</name>
    <dbReference type="NCBI Taxonomy" id="53361"/>
    <lineage>
        <taxon>Bacteria</taxon>
        <taxon>Bacillati</taxon>
        <taxon>Actinomycetota</taxon>
        <taxon>Actinomycetes</taxon>
        <taxon>Micromonosporales</taxon>
        <taxon>Micromonosporaceae</taxon>
        <taxon>Dactylosporangium</taxon>
    </lineage>
</organism>
<protein>
    <recommendedName>
        <fullName evidence="2">PRC-barrel domain-containing protein</fullName>
    </recommendedName>
</protein>
<sequence>MDRRPDAGYLGWCKEHERAGKETPVTSNSTDVTMLQGRDVYDRDGDKVGTIGQVYADRAGRPTWASVSTGLLGMRQSLVPLTAARNQDDGVRIPFDKATVKAAPNLDHEVDEPLTSDQVQELYRHYRMQWDDAGTTDHASGYGAGAQHTRGSDQGGTDRSMWDGEYQGSGERLNVEQVGLGEENVSGTERVEGRVRREHIDAGLPGEEGHRRMA</sequence>
<dbReference type="Gene3D" id="3.90.50.10">
    <property type="entry name" value="Photosynthetic Reaction Center, subunit H, domain 2"/>
    <property type="match status" value="1"/>
</dbReference>
<gene>
    <name evidence="3" type="ORF">GCM10010170_037910</name>
</gene>
<dbReference type="Proteomes" id="UP001501444">
    <property type="component" value="Unassembled WGS sequence"/>
</dbReference>
<evidence type="ECO:0000256" key="1">
    <source>
        <dbReference type="SAM" id="MobiDB-lite"/>
    </source>
</evidence>
<keyword evidence="4" id="KW-1185">Reference proteome</keyword>
<accession>A0ABP5TBR8</accession>
<evidence type="ECO:0000259" key="2">
    <source>
        <dbReference type="Pfam" id="PF05239"/>
    </source>
</evidence>
<dbReference type="EMBL" id="BAAARV010000027">
    <property type="protein sequence ID" value="GAA2348960.1"/>
    <property type="molecule type" value="Genomic_DNA"/>
</dbReference>
<evidence type="ECO:0000313" key="3">
    <source>
        <dbReference type="EMBL" id="GAA2348960.1"/>
    </source>
</evidence>